<dbReference type="SMART" id="SM00823">
    <property type="entry name" value="PKS_PP"/>
    <property type="match status" value="1"/>
</dbReference>
<dbReference type="SMART" id="SM00822">
    <property type="entry name" value="PKS_KR"/>
    <property type="match status" value="1"/>
</dbReference>
<dbReference type="InterPro" id="IPR014030">
    <property type="entry name" value="Ketoacyl_synth_N"/>
</dbReference>
<keyword evidence="7" id="KW-0012">Acyltransferase</keyword>
<evidence type="ECO:0000256" key="7">
    <source>
        <dbReference type="ARBA" id="ARBA00023315"/>
    </source>
</evidence>
<accession>A0A4U5X9N4</accession>
<dbReference type="SMART" id="SM00824">
    <property type="entry name" value="PKS_TE"/>
    <property type="match status" value="1"/>
</dbReference>
<dbReference type="Pfam" id="PF00109">
    <property type="entry name" value="ketoacyl-synt"/>
    <property type="match status" value="1"/>
</dbReference>
<keyword evidence="3" id="KW-0597">Phosphoprotein</keyword>
<dbReference type="InterPro" id="IPR029058">
    <property type="entry name" value="AB_hydrolase_fold"/>
</dbReference>
<dbReference type="InterPro" id="IPR013968">
    <property type="entry name" value="PKS_KR"/>
</dbReference>
<dbReference type="SUPFAM" id="SSF53901">
    <property type="entry name" value="Thiolase-like"/>
    <property type="match status" value="1"/>
</dbReference>
<dbReference type="Gene3D" id="3.40.47.10">
    <property type="match status" value="1"/>
</dbReference>
<dbReference type="GO" id="GO:0033068">
    <property type="term" value="P:macrolide biosynthetic process"/>
    <property type="evidence" value="ECO:0007669"/>
    <property type="project" value="UniProtKB-ARBA"/>
</dbReference>
<evidence type="ECO:0000256" key="3">
    <source>
        <dbReference type="ARBA" id="ARBA00022553"/>
    </source>
</evidence>
<dbReference type="InterPro" id="IPR041618">
    <property type="entry name" value="PKS_DE"/>
</dbReference>
<dbReference type="Pfam" id="PF00698">
    <property type="entry name" value="Acyl_transf_1"/>
    <property type="match status" value="1"/>
</dbReference>
<keyword evidence="5" id="KW-0045">Antibiotic biosynthesis</keyword>
<dbReference type="InterPro" id="IPR001031">
    <property type="entry name" value="Thioesterase"/>
</dbReference>
<dbReference type="PANTHER" id="PTHR43775:SF51">
    <property type="entry name" value="INACTIVE PHENOLPHTHIOCEROL SYNTHESIS POLYKETIDE SYNTHASE TYPE I PKS1-RELATED"/>
    <property type="match status" value="1"/>
</dbReference>
<dbReference type="CDD" id="cd00833">
    <property type="entry name" value="PKS"/>
    <property type="match status" value="1"/>
</dbReference>
<evidence type="ECO:0000313" key="11">
    <source>
        <dbReference type="EMBL" id="TKT11021.1"/>
    </source>
</evidence>
<feature type="domain" description="Carrier" evidence="9">
    <location>
        <begin position="1481"/>
        <end position="1556"/>
    </location>
</feature>
<dbReference type="RefSeq" id="WP_137298915.1">
    <property type="nucleotide sequence ID" value="NZ_BMVD01000010.1"/>
</dbReference>
<keyword evidence="2" id="KW-0596">Phosphopantetheine</keyword>
<keyword evidence="4" id="KW-0808">Transferase</keyword>
<name>A0A4U5X9N4_STRGB</name>
<comment type="cofactor">
    <cofactor evidence="1">
        <name>pantetheine 4'-phosphate</name>
        <dbReference type="ChEBI" id="CHEBI:47942"/>
    </cofactor>
</comment>
<dbReference type="Proteomes" id="UP000308632">
    <property type="component" value="Unassembled WGS sequence"/>
</dbReference>
<dbReference type="Gene3D" id="3.40.50.1820">
    <property type="entry name" value="alpha/beta hydrolase"/>
    <property type="match status" value="1"/>
</dbReference>
<dbReference type="SUPFAM" id="SSF55048">
    <property type="entry name" value="Probable ACP-binding domain of malonyl-CoA ACP transacylase"/>
    <property type="match status" value="1"/>
</dbReference>
<dbReference type="InterPro" id="IPR018201">
    <property type="entry name" value="Ketoacyl_synth_AS"/>
</dbReference>
<dbReference type="InterPro" id="IPR020841">
    <property type="entry name" value="PKS_Beta-ketoAc_synthase_dom"/>
</dbReference>
<sequence length="1841" mass="192951">MSESDEKKLREYLKRVTVELRESRQRLKRAEESWQEPIAIVGMSCRLPGGVRSPEDLWRLVAEGGDAISEFPADRGWDVDGLYDPEPDRPGKSYTRQGGFLYDAAEFDAEFFGISPREALAMDPQQRLFLESSWEALERAGIDPVSLRGSSTGVYAGCVTSDYQVLLTSAPQEIEAYRMTGSAPSVLSGRVAYLFGLEGPAVTVDSACSSSLVALHLAAQALRREECSLALVGGVTVMATPTGFVDFSRQRGFSPDGRCKAFGAGADGTGFAEGVGVLVVERLSDARRNGHRVLAVVRGSAVNQDGASNGLTAPSGPSQERVIRAALDSAGLTVADVDAVEAHGTGTRLGDPIEAQALIATYGQGREAQGPLLLGSVKSNVGHTLAAAGVVGVIKMVEAMERGVLPRTLHADEPTPFVDWQRGAVELLTEAREWPRTGRPRRAGVSAFGMSGTNAHVVLEQGQAVPETAAEPAAPAPRVVPYALSARGDAALRAQAARLRAHVTARPELAPADVAHSLVATRTAHDHRAVVLGADAAELSAGLEGLSRGETSARLTTGVAKERGKTVFVFPGQGSQWAGMAVELLDSAPAFAERLRECDAAVRAQVYWSVEDVLRERPGAPSLERIEVVQPVLFSVMVSLAELWRRHGVEPDAVVGHSQGEIAAACVAGALTLEDAARIVVLRSQLFADELVGRGAVASLALSRREAEEWIAPYGGQLAVAGVNSPRLVTVAGAPEPLQRLVAALTERGIRARVVPATVASHSPQVDRLRGRVTELLSFVRPRTGSVPLYSTVTGEVLHGPELTADYWFENCRRPVDFEPVVRRLLEDGHDVFIESSAHPVLVLGVDETVEAVGADALVVGTLRRGSGGPHRFLTSLAEAYVRGLAVDWDAVLGAGRATVELPTYAFQRRRFWVEAAEPAVADEAADTAFWGAVERGDLRGLAASLRLTDTSALAELLPALASWRRDSKELGAVDSWRYQVVWRQAAEPAPAALSGAWLVVRPAHAGTDDLVSRLTALLRAAGARPATVAVGAHESREEVAEKLATSVAALDGDAVGGVISLLPLAPDEGAFTGVSAGLERTVVLLQAVSDVALAAPVWTVTGGAVQTGPGEPVTAPERAQVWGLGQVAALELPQSWGGLVDLPEDADDRALARLTALLTAPGGERQAAVRGAGVFVRRLVPAPSPTGGPLPGTDGTWLITDGVTGPGRHVARLLAEKGVARLLLTAQPETDAGLIAAAEAELHALGVTATVTLCDVADRDALAAVLAGVDDDAPLTGVVHTAGLLEDSPLESLTATGLERLLRAKVLGARHLHELTISHDLSSFVLFSSVTGVLGGGLGLAAHAAANAHLDALAAHRRSLGLPALAQAWGVWREEPADEAARALEESRRERLGRRGLPLLRPQPAVAAFERALDFSAPGVVLADVDWGRFTRVFDGARPSPLISEIPQVRRARSEAAPAAGGAPDLSARLAGLATARRREVLLDLVRAEVAAVLGHTDAAAVPAQREFLELGMDSVTAVALRGRLNAATGLELSARVILDRRSPEALARYLADELSGGPANAPATGTLAAEAVAALADGDATAVLARLADAARQRPVFGTPEPTDLPHATRLATGPAAPRLLCVPTVLATSGPHQYARLAAPFAGERDVIALSLPGFRPGERLPATLAALAEATAQALVREADGEPFAMVGYSSGGIVAHEAVRLLEASGLFPEALVLLDTYAPDDPALRAATPSLLAGMARRLGELGAVEDDALVAMGGYLRLLDDWRPTPVRTPTLLVRPDGPLPGAPVVDGPRPSWSSQHDVAEVPGDHFSMIEEHAPATAAALTGRLAALTSREPA</sequence>
<dbReference type="SUPFAM" id="SSF52151">
    <property type="entry name" value="FabD/lysophospholipase-like"/>
    <property type="match status" value="1"/>
</dbReference>
<dbReference type="Gene3D" id="3.30.70.3290">
    <property type="match status" value="1"/>
</dbReference>
<dbReference type="InterPro" id="IPR036291">
    <property type="entry name" value="NAD(P)-bd_dom_sf"/>
</dbReference>
<comment type="caution">
    <text evidence="11">The sequence shown here is derived from an EMBL/GenBank/DDBJ whole genome shotgun (WGS) entry which is preliminary data.</text>
</comment>
<dbReference type="InterPro" id="IPR009081">
    <property type="entry name" value="PP-bd_ACP"/>
</dbReference>
<dbReference type="SUPFAM" id="SSF47336">
    <property type="entry name" value="ACP-like"/>
    <property type="match status" value="1"/>
</dbReference>
<dbReference type="PROSITE" id="PS00012">
    <property type="entry name" value="PHOSPHOPANTETHEINE"/>
    <property type="match status" value="1"/>
</dbReference>
<dbReference type="InterPro" id="IPR057326">
    <property type="entry name" value="KR_dom"/>
</dbReference>
<protein>
    <submittedName>
        <fullName evidence="11">SDR family NAD(P)-dependent oxidoreductase</fullName>
    </submittedName>
</protein>
<feature type="domain" description="Ketosynthase family 3 (KS3)" evidence="10">
    <location>
        <begin position="35"/>
        <end position="461"/>
    </location>
</feature>
<dbReference type="InterPro" id="IPR036736">
    <property type="entry name" value="ACP-like_sf"/>
</dbReference>
<dbReference type="InterPro" id="IPR014031">
    <property type="entry name" value="Ketoacyl_synth_C"/>
</dbReference>
<dbReference type="Pfam" id="PF00975">
    <property type="entry name" value="Thioesterase"/>
    <property type="match status" value="1"/>
</dbReference>
<dbReference type="InterPro" id="IPR015083">
    <property type="entry name" value="NorB/c/GfsB-D-like_docking"/>
</dbReference>
<dbReference type="PROSITE" id="PS00606">
    <property type="entry name" value="KS3_1"/>
    <property type="match status" value="1"/>
</dbReference>
<dbReference type="SUPFAM" id="SSF53474">
    <property type="entry name" value="alpha/beta-Hydrolases"/>
    <property type="match status" value="1"/>
</dbReference>
<dbReference type="GO" id="GO:0031177">
    <property type="term" value="F:phosphopantetheine binding"/>
    <property type="evidence" value="ECO:0007669"/>
    <property type="project" value="InterPro"/>
</dbReference>
<dbReference type="InterPro" id="IPR032821">
    <property type="entry name" value="PKS_assoc"/>
</dbReference>
<reference evidence="11 12" key="1">
    <citation type="submission" date="2019-04" db="EMBL/GenBank/DDBJ databases">
        <title>Streptomyces lasaliensis sp.nov., an Actinomycete isolated from soil which produces the polyether antibiotic lasalocid.</title>
        <authorList>
            <person name="Erwin G."/>
            <person name="Haber C."/>
        </authorList>
    </citation>
    <scope>NUCLEOTIDE SEQUENCE [LARGE SCALE GENOMIC DNA]</scope>
    <source>
        <strain evidence="11 12">DSM 40089</strain>
    </source>
</reference>
<keyword evidence="6" id="KW-0511">Multifunctional enzyme</keyword>
<dbReference type="InterPro" id="IPR006162">
    <property type="entry name" value="Ppantetheine_attach_site"/>
</dbReference>
<dbReference type="SUPFAM" id="SSF51735">
    <property type="entry name" value="NAD(P)-binding Rossmann-fold domains"/>
    <property type="match status" value="2"/>
</dbReference>
<dbReference type="GO" id="GO:0006633">
    <property type="term" value="P:fatty acid biosynthetic process"/>
    <property type="evidence" value="ECO:0007669"/>
    <property type="project" value="InterPro"/>
</dbReference>
<dbReference type="InterPro" id="IPR001227">
    <property type="entry name" value="Ac_transferase_dom_sf"/>
</dbReference>
<dbReference type="NCBIfam" id="NF045894">
    <property type="entry name" value="PKS_plus_SDR"/>
    <property type="match status" value="1"/>
</dbReference>
<dbReference type="PROSITE" id="PS52004">
    <property type="entry name" value="KS3_2"/>
    <property type="match status" value="1"/>
</dbReference>
<dbReference type="PROSITE" id="PS50075">
    <property type="entry name" value="CARRIER"/>
    <property type="match status" value="1"/>
</dbReference>
<dbReference type="Pfam" id="PF08659">
    <property type="entry name" value="KR"/>
    <property type="match status" value="1"/>
</dbReference>
<dbReference type="FunFam" id="3.40.366.10:FF:000002">
    <property type="entry name" value="Probable polyketide synthase 2"/>
    <property type="match status" value="1"/>
</dbReference>
<dbReference type="InterPro" id="IPR020806">
    <property type="entry name" value="PKS_PP-bd"/>
</dbReference>
<evidence type="ECO:0000259" key="9">
    <source>
        <dbReference type="PROSITE" id="PS50075"/>
    </source>
</evidence>
<dbReference type="Pfam" id="PF02801">
    <property type="entry name" value="Ketoacyl-synt_C"/>
    <property type="match status" value="1"/>
</dbReference>
<dbReference type="Pfam" id="PF16197">
    <property type="entry name" value="KAsynt_C_assoc"/>
    <property type="match status" value="1"/>
</dbReference>
<evidence type="ECO:0000256" key="6">
    <source>
        <dbReference type="ARBA" id="ARBA00023268"/>
    </source>
</evidence>
<dbReference type="Pfam" id="PF08990">
    <property type="entry name" value="Docking"/>
    <property type="match status" value="1"/>
</dbReference>
<evidence type="ECO:0000313" key="12">
    <source>
        <dbReference type="Proteomes" id="UP000308632"/>
    </source>
</evidence>
<dbReference type="Gene3D" id="3.40.366.10">
    <property type="entry name" value="Malonyl-Coenzyme A Acyl Carrier Protein, domain 2"/>
    <property type="match status" value="1"/>
</dbReference>
<dbReference type="CDD" id="cd08952">
    <property type="entry name" value="KR_1_SDR_x"/>
    <property type="match status" value="1"/>
</dbReference>
<dbReference type="InterPro" id="IPR016039">
    <property type="entry name" value="Thiolase-like"/>
</dbReference>
<dbReference type="Pfam" id="PF18369">
    <property type="entry name" value="PKS_DE"/>
    <property type="match status" value="1"/>
</dbReference>
<evidence type="ECO:0000256" key="2">
    <source>
        <dbReference type="ARBA" id="ARBA00022450"/>
    </source>
</evidence>
<feature type="region of interest" description="Disordered" evidence="8">
    <location>
        <begin position="1783"/>
        <end position="1804"/>
    </location>
</feature>
<dbReference type="SMART" id="SM01294">
    <property type="entry name" value="PKS_PP_betabranch"/>
    <property type="match status" value="1"/>
</dbReference>
<dbReference type="SMART" id="SM00827">
    <property type="entry name" value="PKS_AT"/>
    <property type="match status" value="1"/>
</dbReference>
<dbReference type="GO" id="GO:0004312">
    <property type="term" value="F:fatty acid synthase activity"/>
    <property type="evidence" value="ECO:0007669"/>
    <property type="project" value="TreeGrafter"/>
</dbReference>
<dbReference type="InterPro" id="IPR020802">
    <property type="entry name" value="TesA-like"/>
</dbReference>
<proteinExistence type="predicted"/>
<dbReference type="PANTHER" id="PTHR43775">
    <property type="entry name" value="FATTY ACID SYNTHASE"/>
    <property type="match status" value="1"/>
</dbReference>
<dbReference type="InterPro" id="IPR016036">
    <property type="entry name" value="Malonyl_transacylase_ACP-bd"/>
</dbReference>
<dbReference type="InterPro" id="IPR016035">
    <property type="entry name" value="Acyl_Trfase/lysoPLipase"/>
</dbReference>
<dbReference type="Gene3D" id="1.10.1200.10">
    <property type="entry name" value="ACP-like"/>
    <property type="match status" value="1"/>
</dbReference>
<dbReference type="InterPro" id="IPR050091">
    <property type="entry name" value="PKS_NRPS_Biosynth_Enz"/>
</dbReference>
<evidence type="ECO:0000256" key="5">
    <source>
        <dbReference type="ARBA" id="ARBA00023194"/>
    </source>
</evidence>
<dbReference type="SMART" id="SM00825">
    <property type="entry name" value="PKS_KS"/>
    <property type="match status" value="1"/>
</dbReference>
<dbReference type="GO" id="GO:0004315">
    <property type="term" value="F:3-oxoacyl-[acyl-carrier-protein] synthase activity"/>
    <property type="evidence" value="ECO:0007669"/>
    <property type="project" value="InterPro"/>
</dbReference>
<evidence type="ECO:0000256" key="4">
    <source>
        <dbReference type="ARBA" id="ARBA00022679"/>
    </source>
</evidence>
<dbReference type="FunFam" id="3.40.47.10:FF:000019">
    <property type="entry name" value="Polyketide synthase type I"/>
    <property type="match status" value="1"/>
</dbReference>
<dbReference type="Gene3D" id="3.40.50.720">
    <property type="entry name" value="NAD(P)-binding Rossmann-like Domain"/>
    <property type="match status" value="1"/>
</dbReference>
<dbReference type="Gene3D" id="6.10.140.1830">
    <property type="match status" value="1"/>
</dbReference>
<dbReference type="Pfam" id="PF00550">
    <property type="entry name" value="PP-binding"/>
    <property type="match status" value="1"/>
</dbReference>
<evidence type="ECO:0000256" key="1">
    <source>
        <dbReference type="ARBA" id="ARBA00001957"/>
    </source>
</evidence>
<evidence type="ECO:0000259" key="10">
    <source>
        <dbReference type="PROSITE" id="PS52004"/>
    </source>
</evidence>
<dbReference type="InterPro" id="IPR014043">
    <property type="entry name" value="Acyl_transferase_dom"/>
</dbReference>
<dbReference type="EMBL" id="SZPR01000007">
    <property type="protein sequence ID" value="TKT11021.1"/>
    <property type="molecule type" value="Genomic_DNA"/>
</dbReference>
<evidence type="ECO:0000256" key="8">
    <source>
        <dbReference type="SAM" id="MobiDB-lite"/>
    </source>
</evidence>
<organism evidence="11 12">
    <name type="scientific">Streptomyces galbus</name>
    <dbReference type="NCBI Taxonomy" id="33898"/>
    <lineage>
        <taxon>Bacteria</taxon>
        <taxon>Bacillati</taxon>
        <taxon>Actinomycetota</taxon>
        <taxon>Actinomycetes</taxon>
        <taxon>Kitasatosporales</taxon>
        <taxon>Streptomycetaceae</taxon>
        <taxon>Streptomyces</taxon>
    </lineage>
</organism>
<gene>
    <name evidence="11" type="ORF">E4U92_04470</name>
</gene>